<organism evidence="11 12">
    <name type="scientific">Brettanomyces naardenensis</name>
    <name type="common">Yeast</name>
    <dbReference type="NCBI Taxonomy" id="13370"/>
    <lineage>
        <taxon>Eukaryota</taxon>
        <taxon>Fungi</taxon>
        <taxon>Dikarya</taxon>
        <taxon>Ascomycota</taxon>
        <taxon>Saccharomycotina</taxon>
        <taxon>Pichiomycetes</taxon>
        <taxon>Pichiales</taxon>
        <taxon>Pichiaceae</taxon>
        <taxon>Brettanomyces</taxon>
    </lineage>
</organism>
<dbReference type="EMBL" id="CAACVR010000008">
    <property type="protein sequence ID" value="VEU20906.1"/>
    <property type="molecule type" value="Genomic_DNA"/>
</dbReference>
<evidence type="ECO:0000256" key="8">
    <source>
        <dbReference type="ARBA" id="ARBA00023034"/>
    </source>
</evidence>
<comment type="function">
    <text evidence="1">Golgi membrane protein involved in vesicular trafficking.</text>
</comment>
<evidence type="ECO:0000256" key="9">
    <source>
        <dbReference type="ARBA" id="ARBA00023136"/>
    </source>
</evidence>
<dbReference type="FunCoup" id="A0A448YJ38">
    <property type="interactions" value="46"/>
</dbReference>
<evidence type="ECO:0000256" key="1">
    <source>
        <dbReference type="ARBA" id="ARBA00003246"/>
    </source>
</evidence>
<keyword evidence="6 10" id="KW-0812">Transmembrane</keyword>
<evidence type="ECO:0000256" key="5">
    <source>
        <dbReference type="ARBA" id="ARBA00020655"/>
    </source>
</evidence>
<keyword evidence="9 10" id="KW-0472">Membrane</keyword>
<feature type="transmembrane region" description="Helical" evidence="10">
    <location>
        <begin position="21"/>
        <end position="45"/>
    </location>
</feature>
<dbReference type="AlphaFoldDB" id="A0A448YJ38"/>
<evidence type="ECO:0000313" key="12">
    <source>
        <dbReference type="Proteomes" id="UP000290900"/>
    </source>
</evidence>
<evidence type="ECO:0000256" key="7">
    <source>
        <dbReference type="ARBA" id="ARBA00022989"/>
    </source>
</evidence>
<keyword evidence="8" id="KW-0333">Golgi apparatus</keyword>
<accession>A0A448YJ38</accession>
<dbReference type="InterPro" id="IPR019365">
    <property type="entry name" value="TVP18/Ca-channel_flower"/>
</dbReference>
<feature type="transmembrane region" description="Helical" evidence="10">
    <location>
        <begin position="51"/>
        <end position="72"/>
    </location>
</feature>
<dbReference type="Proteomes" id="UP000290900">
    <property type="component" value="Unassembled WGS sequence"/>
</dbReference>
<proteinExistence type="inferred from homology"/>
<dbReference type="GO" id="GO:0000139">
    <property type="term" value="C:Golgi membrane"/>
    <property type="evidence" value="ECO:0007669"/>
    <property type="project" value="UniProtKB-SubCell"/>
</dbReference>
<evidence type="ECO:0000256" key="6">
    <source>
        <dbReference type="ARBA" id="ARBA00022692"/>
    </source>
</evidence>
<protein>
    <recommendedName>
        <fullName evidence="4">Golgi apparatus membrane protein TVP18</fullName>
    </recommendedName>
    <alternativeName>
        <fullName evidence="5">Golgi apparatus membrane protein tvp18</fullName>
    </alternativeName>
</protein>
<dbReference type="InParanoid" id="A0A448YJ38"/>
<evidence type="ECO:0000256" key="4">
    <source>
        <dbReference type="ARBA" id="ARBA00013563"/>
    </source>
</evidence>
<keyword evidence="12" id="KW-1185">Reference proteome</keyword>
<keyword evidence="7 10" id="KW-1133">Transmembrane helix</keyword>
<sequence length="165" mass="18568">MAFTDYIKFSGFKADLQSRNFSIYGQWLGIFMVFLSIALGIVNLFHANAVIVFGILSIVQGVILAFVEIPFLMKIFRVPDSFISLVQKLDTNFKRTLFYAVYAIIQWLSLLCMATSLIAVAVLFTIDMIFYALAAVFKQDFHKSNVVASVDVTDMPVDAQIREAL</sequence>
<evidence type="ECO:0000256" key="2">
    <source>
        <dbReference type="ARBA" id="ARBA00004653"/>
    </source>
</evidence>
<name>A0A448YJ38_BRENA</name>
<dbReference type="PANTHER" id="PTHR13314">
    <property type="entry name" value="CALCIUM CHANNEL FLOWER HOMOLOG"/>
    <property type="match status" value="1"/>
</dbReference>
<dbReference type="GO" id="GO:0016192">
    <property type="term" value="P:vesicle-mediated transport"/>
    <property type="evidence" value="ECO:0007669"/>
    <property type="project" value="TreeGrafter"/>
</dbReference>
<gene>
    <name evidence="11" type="ORF">BRENAR_LOCUS1641</name>
</gene>
<dbReference type="OrthoDB" id="5591789at2759"/>
<comment type="similarity">
    <text evidence="3">Belongs to the TVP18 family.</text>
</comment>
<dbReference type="STRING" id="13370.A0A448YJ38"/>
<comment type="subcellular location">
    <subcellularLocation>
        <location evidence="2">Golgi apparatus membrane</location>
        <topology evidence="2">Multi-pass membrane protein</topology>
    </subcellularLocation>
</comment>
<reference evidence="11 12" key="1">
    <citation type="submission" date="2018-12" db="EMBL/GenBank/DDBJ databases">
        <authorList>
            <person name="Tiukova I."/>
            <person name="Dainat J."/>
        </authorList>
    </citation>
    <scope>NUCLEOTIDE SEQUENCE [LARGE SCALE GENOMIC DNA]</scope>
</reference>
<dbReference type="Pfam" id="PF10233">
    <property type="entry name" value="Cg6151-P"/>
    <property type="match status" value="1"/>
</dbReference>
<evidence type="ECO:0000256" key="10">
    <source>
        <dbReference type="SAM" id="Phobius"/>
    </source>
</evidence>
<dbReference type="PANTHER" id="PTHR13314:SF2">
    <property type="entry name" value="CALCIUM CHANNEL FLOWER HOMOLOG"/>
    <property type="match status" value="1"/>
</dbReference>
<evidence type="ECO:0000256" key="3">
    <source>
        <dbReference type="ARBA" id="ARBA00005738"/>
    </source>
</evidence>
<dbReference type="SMART" id="SM01077">
    <property type="entry name" value="Cg6151-P"/>
    <property type="match status" value="1"/>
</dbReference>
<evidence type="ECO:0000313" key="11">
    <source>
        <dbReference type="EMBL" id="VEU20906.1"/>
    </source>
</evidence>